<dbReference type="NCBIfam" id="NF038402">
    <property type="entry name" value="TroA_like"/>
    <property type="match status" value="1"/>
</dbReference>
<dbReference type="PROSITE" id="PS50983">
    <property type="entry name" value="FE_B12_PBP"/>
    <property type="match status" value="1"/>
</dbReference>
<dbReference type="InterPro" id="IPR050902">
    <property type="entry name" value="ABC_Transporter_SBP"/>
</dbReference>
<evidence type="ECO:0000313" key="3">
    <source>
        <dbReference type="EMBL" id="CAA6828313.1"/>
    </source>
</evidence>
<dbReference type="AlphaFoldDB" id="A0A6S6UKY1"/>
<reference evidence="3" key="1">
    <citation type="submission" date="2020-01" db="EMBL/GenBank/DDBJ databases">
        <authorList>
            <person name="Meier V. D."/>
            <person name="Meier V D."/>
        </authorList>
    </citation>
    <scope>NUCLEOTIDE SEQUENCE</scope>
    <source>
        <strain evidence="3">HLG_WM_MAG_10</strain>
    </source>
</reference>
<dbReference type="InterPro" id="IPR054828">
    <property type="entry name" value="Vit_B12_bind_prot"/>
</dbReference>
<proteinExistence type="predicted"/>
<dbReference type="Gene3D" id="3.40.50.1980">
    <property type="entry name" value="Nitrogenase molybdenum iron protein domain"/>
    <property type="match status" value="2"/>
</dbReference>
<dbReference type="SUPFAM" id="SSF53807">
    <property type="entry name" value="Helical backbone' metal receptor"/>
    <property type="match status" value="1"/>
</dbReference>
<protein>
    <submittedName>
        <fullName evidence="3">ABC-type Fe3+-hydroxamate transport system, periplasmic component</fullName>
    </submittedName>
</protein>
<dbReference type="EMBL" id="CACVAQ010000426">
    <property type="protein sequence ID" value="CAA6828313.1"/>
    <property type="molecule type" value="Genomic_DNA"/>
</dbReference>
<gene>
    <name evidence="3" type="ORF">HELGO_WM55111</name>
</gene>
<evidence type="ECO:0000259" key="2">
    <source>
        <dbReference type="PROSITE" id="PS50983"/>
    </source>
</evidence>
<name>A0A6S6UKY1_9BACT</name>
<sequence>MKLVTDQMQQRLEVPIYPKRIISLVPSQTELLHYWGLGERVVGITKFCVHPTEWYKSKSRIGGTKTVDLEKIRALKPDLIIGNKEENTQSDIEALQKEYPVWMSDMQELEDVWEMMASLGALLNVEQESQILVDRLKEDFLSLETTKESPWRVAYFIWQSPFMVAAANTFIDALLRVANFENVFAEEPRYPAVTIPQIQAKHPELILLSSEPYPFKEKHIQLFQEMCPNAKIEIVDGELFSWYGSRLLHTANYIKNLHKKLGVKN</sequence>
<dbReference type="InterPro" id="IPR002491">
    <property type="entry name" value="ABC_transptr_periplasmic_BD"/>
</dbReference>
<dbReference type="PANTHER" id="PTHR30535:SF35">
    <property type="entry name" value="PERIPLASMIC BINDING PROTEIN"/>
    <property type="match status" value="1"/>
</dbReference>
<dbReference type="Pfam" id="PF01497">
    <property type="entry name" value="Peripla_BP_2"/>
    <property type="match status" value="1"/>
</dbReference>
<keyword evidence="1" id="KW-0732">Signal</keyword>
<evidence type="ECO:0000256" key="1">
    <source>
        <dbReference type="ARBA" id="ARBA00022729"/>
    </source>
</evidence>
<dbReference type="PANTHER" id="PTHR30535">
    <property type="entry name" value="VITAMIN B12-BINDING PROTEIN"/>
    <property type="match status" value="1"/>
</dbReference>
<feature type="domain" description="Fe/B12 periplasmic-binding" evidence="2">
    <location>
        <begin position="20"/>
        <end position="265"/>
    </location>
</feature>
<organism evidence="3">
    <name type="scientific">uncultured Aureispira sp</name>
    <dbReference type="NCBI Taxonomy" id="1331704"/>
    <lineage>
        <taxon>Bacteria</taxon>
        <taxon>Pseudomonadati</taxon>
        <taxon>Bacteroidota</taxon>
        <taxon>Saprospiria</taxon>
        <taxon>Saprospirales</taxon>
        <taxon>Saprospiraceae</taxon>
        <taxon>Aureispira</taxon>
        <taxon>environmental samples</taxon>
    </lineage>
</organism>
<accession>A0A6S6UKY1</accession>